<evidence type="ECO:0000256" key="5">
    <source>
        <dbReference type="ARBA" id="ARBA00023002"/>
    </source>
</evidence>
<keyword evidence="5" id="KW-0560">Oxidoreductase</keyword>
<dbReference type="PROSITE" id="PS51471">
    <property type="entry name" value="FE2OG_OXY"/>
    <property type="match status" value="1"/>
</dbReference>
<evidence type="ECO:0000256" key="4">
    <source>
        <dbReference type="ARBA" id="ARBA00022964"/>
    </source>
</evidence>
<keyword evidence="9" id="KW-1185">Reference proteome</keyword>
<dbReference type="InterPro" id="IPR005123">
    <property type="entry name" value="Oxoglu/Fe-dep_dioxygenase_dom"/>
</dbReference>
<dbReference type="GO" id="GO:0031543">
    <property type="term" value="F:peptidyl-proline dioxygenase activity"/>
    <property type="evidence" value="ECO:0007669"/>
    <property type="project" value="TreeGrafter"/>
</dbReference>
<evidence type="ECO:0000313" key="9">
    <source>
        <dbReference type="Proteomes" id="UP000198623"/>
    </source>
</evidence>
<keyword evidence="3" id="KW-0847">Vitamin C</keyword>
<evidence type="ECO:0000313" key="8">
    <source>
        <dbReference type="EMBL" id="SFG70743.1"/>
    </source>
</evidence>
<proteinExistence type="predicted"/>
<dbReference type="Gene3D" id="2.60.120.620">
    <property type="entry name" value="q2cbj1_9rhob like domain"/>
    <property type="match status" value="1"/>
</dbReference>
<dbReference type="PANTHER" id="PTHR12907:SF26">
    <property type="entry name" value="HIF PROLYL HYDROXYLASE, ISOFORM C"/>
    <property type="match status" value="1"/>
</dbReference>
<evidence type="ECO:0000256" key="2">
    <source>
        <dbReference type="ARBA" id="ARBA00022723"/>
    </source>
</evidence>
<evidence type="ECO:0000256" key="1">
    <source>
        <dbReference type="ARBA" id="ARBA00001961"/>
    </source>
</evidence>
<dbReference type="Proteomes" id="UP000198623">
    <property type="component" value="Unassembled WGS sequence"/>
</dbReference>
<sequence>MSTTSLQYSPTITEDTLNLIASSLSQQGHIILKDALPTDLIDELLTTAINYEAQFKRAGIGRENQHQLNRVVRTDQIRWIDATNPIEAAYLCEMEGLRVAMNKRLFMGLFDYEANFAHYPSGAFYKKHLDAFKGETNRILTTVFYLNEQWGDTDGGDLVIYDLADQTLLQVKPEAGTLVVFLSDEFPHEVKKTFRDRYSIAGWFRVNNSSVNRADPPL</sequence>
<evidence type="ECO:0000259" key="7">
    <source>
        <dbReference type="PROSITE" id="PS51471"/>
    </source>
</evidence>
<evidence type="ECO:0000256" key="6">
    <source>
        <dbReference type="ARBA" id="ARBA00023004"/>
    </source>
</evidence>
<evidence type="ECO:0000256" key="3">
    <source>
        <dbReference type="ARBA" id="ARBA00022896"/>
    </source>
</evidence>
<dbReference type="InterPro" id="IPR006620">
    <property type="entry name" value="Pro_4_hyd_alph"/>
</dbReference>
<dbReference type="SMART" id="SM00702">
    <property type="entry name" value="P4Hc"/>
    <property type="match status" value="1"/>
</dbReference>
<name>A0A1I2U190_9GAMM</name>
<dbReference type="GO" id="GO:0008198">
    <property type="term" value="F:ferrous iron binding"/>
    <property type="evidence" value="ECO:0007669"/>
    <property type="project" value="TreeGrafter"/>
</dbReference>
<dbReference type="RefSeq" id="WP_232348805.1">
    <property type="nucleotide sequence ID" value="NZ_FOOU01000011.1"/>
</dbReference>
<dbReference type="InterPro" id="IPR044862">
    <property type="entry name" value="Pro_4_hyd_alph_FE2OG_OXY"/>
</dbReference>
<feature type="domain" description="Fe2OG dioxygenase" evidence="7">
    <location>
        <begin position="105"/>
        <end position="206"/>
    </location>
</feature>
<keyword evidence="2" id="KW-0479">Metal-binding</keyword>
<dbReference type="Pfam" id="PF13640">
    <property type="entry name" value="2OG-FeII_Oxy_3"/>
    <property type="match status" value="1"/>
</dbReference>
<protein>
    <submittedName>
        <fullName evidence="8">SM-20-related protein</fullName>
    </submittedName>
</protein>
<dbReference type="AlphaFoldDB" id="A0A1I2U190"/>
<dbReference type="EMBL" id="FOOU01000011">
    <property type="protein sequence ID" value="SFG70743.1"/>
    <property type="molecule type" value="Genomic_DNA"/>
</dbReference>
<dbReference type="GO" id="GO:0071456">
    <property type="term" value="P:cellular response to hypoxia"/>
    <property type="evidence" value="ECO:0007669"/>
    <property type="project" value="TreeGrafter"/>
</dbReference>
<reference evidence="9" key="1">
    <citation type="submission" date="2016-10" db="EMBL/GenBank/DDBJ databases">
        <authorList>
            <person name="Varghese N."/>
            <person name="Submissions S."/>
        </authorList>
    </citation>
    <scope>NUCLEOTIDE SEQUENCE [LARGE SCALE GENOMIC DNA]</scope>
    <source>
        <strain evidence="9">CGMCC 1.10971</strain>
    </source>
</reference>
<gene>
    <name evidence="8" type="ORF">SAMN05216175_111129</name>
</gene>
<organism evidence="8 9">
    <name type="scientific">Neptunomonas qingdaonensis</name>
    <dbReference type="NCBI Taxonomy" id="1045558"/>
    <lineage>
        <taxon>Bacteria</taxon>
        <taxon>Pseudomonadati</taxon>
        <taxon>Pseudomonadota</taxon>
        <taxon>Gammaproteobacteria</taxon>
        <taxon>Oceanospirillales</taxon>
        <taxon>Oceanospirillaceae</taxon>
        <taxon>Neptunomonas</taxon>
    </lineage>
</organism>
<comment type="cofactor">
    <cofactor evidence="1">
        <name>L-ascorbate</name>
        <dbReference type="ChEBI" id="CHEBI:38290"/>
    </cofactor>
</comment>
<dbReference type="InterPro" id="IPR051559">
    <property type="entry name" value="HIF_prolyl_hydroxylases"/>
</dbReference>
<keyword evidence="6" id="KW-0408">Iron</keyword>
<dbReference type="PANTHER" id="PTHR12907">
    <property type="entry name" value="EGL NINE HOMOLOG-RELATED"/>
    <property type="match status" value="1"/>
</dbReference>
<keyword evidence="4" id="KW-0223">Dioxygenase</keyword>
<dbReference type="STRING" id="1045558.SAMN05216175_111129"/>
<dbReference type="GO" id="GO:0031418">
    <property type="term" value="F:L-ascorbic acid binding"/>
    <property type="evidence" value="ECO:0007669"/>
    <property type="project" value="UniProtKB-KW"/>
</dbReference>
<accession>A0A1I2U190</accession>